<keyword evidence="1" id="KW-0812">Transmembrane</keyword>
<evidence type="ECO:0000256" key="1">
    <source>
        <dbReference type="SAM" id="Phobius"/>
    </source>
</evidence>
<proteinExistence type="predicted"/>
<keyword evidence="1" id="KW-1133">Transmembrane helix</keyword>
<protein>
    <submittedName>
        <fullName evidence="2">Uncharacterized protein</fullName>
    </submittedName>
</protein>
<dbReference type="AlphaFoldDB" id="A0A2P2PVY9"/>
<dbReference type="EMBL" id="GGEC01078438">
    <property type="protein sequence ID" value="MBX58922.1"/>
    <property type="molecule type" value="Transcribed_RNA"/>
</dbReference>
<keyword evidence="1" id="KW-0472">Membrane</keyword>
<evidence type="ECO:0000313" key="2">
    <source>
        <dbReference type="EMBL" id="MBX58922.1"/>
    </source>
</evidence>
<organism evidence="2">
    <name type="scientific">Rhizophora mucronata</name>
    <name type="common">Asiatic mangrove</name>
    <dbReference type="NCBI Taxonomy" id="61149"/>
    <lineage>
        <taxon>Eukaryota</taxon>
        <taxon>Viridiplantae</taxon>
        <taxon>Streptophyta</taxon>
        <taxon>Embryophyta</taxon>
        <taxon>Tracheophyta</taxon>
        <taxon>Spermatophyta</taxon>
        <taxon>Magnoliopsida</taxon>
        <taxon>eudicotyledons</taxon>
        <taxon>Gunneridae</taxon>
        <taxon>Pentapetalae</taxon>
        <taxon>rosids</taxon>
        <taxon>fabids</taxon>
        <taxon>Malpighiales</taxon>
        <taxon>Rhizophoraceae</taxon>
        <taxon>Rhizophora</taxon>
    </lineage>
</organism>
<sequence length="51" mass="5951">MYFNVALGYSLHLFYAISKLWSLGLLYNLFILLGCVIAPFFFLCKGLYQHK</sequence>
<name>A0A2P2PVY9_RHIMU</name>
<feature type="transmembrane region" description="Helical" evidence="1">
    <location>
        <begin position="20"/>
        <end position="44"/>
    </location>
</feature>
<reference evidence="2" key="1">
    <citation type="submission" date="2018-02" db="EMBL/GenBank/DDBJ databases">
        <title>Rhizophora mucronata_Transcriptome.</title>
        <authorList>
            <person name="Meera S.P."/>
            <person name="Sreeshan A."/>
            <person name="Augustine A."/>
        </authorList>
    </citation>
    <scope>NUCLEOTIDE SEQUENCE</scope>
    <source>
        <tissue evidence="2">Leaf</tissue>
    </source>
</reference>
<accession>A0A2P2PVY9</accession>